<sequence length="291" mass="34442">MWKNSMEGNNSRYESWLLGENAEMEPAQEFQKIESGKDQDVDSKQIHNEESEKHSVFALGEGKASEVDSGKNGGIFKEIKEFVKMEAEVLKLDDWASREYREHLKSVFYDKIKSEMFKIDNFTSQNYEERLRKMKQKENFEAMSTSDLLTETLYWLDQKQSRQSTYKLDEVIQRVDENILPKTREYLRIIAEKNGIGNDFSTSRGYYWDNQSVRDLLKIYQITPVYHYCPWAPELNDVIPIDKLYQLLKDGYGFTVPELKKLQENLKEIGWKGEEALKWPMIKYATEWKKS</sequence>
<proteinExistence type="predicted"/>
<evidence type="ECO:0000313" key="2">
    <source>
        <dbReference type="EMBL" id="KAA1095804.1"/>
    </source>
</evidence>
<reference evidence="2 3" key="1">
    <citation type="submission" date="2019-05" db="EMBL/GenBank/DDBJ databases">
        <title>Emergence of the Ug99 lineage of the wheat stem rust pathogen through somatic hybridization.</title>
        <authorList>
            <person name="Li F."/>
            <person name="Upadhyaya N.M."/>
            <person name="Sperschneider J."/>
            <person name="Matny O."/>
            <person name="Nguyen-Phuc H."/>
            <person name="Mago R."/>
            <person name="Raley C."/>
            <person name="Miller M.E."/>
            <person name="Silverstein K.A.T."/>
            <person name="Henningsen E."/>
            <person name="Hirsch C.D."/>
            <person name="Visser B."/>
            <person name="Pretorius Z.A."/>
            <person name="Steffenson B.J."/>
            <person name="Schwessinger B."/>
            <person name="Dodds P.N."/>
            <person name="Figueroa M."/>
        </authorList>
    </citation>
    <scope>NUCLEOTIDE SEQUENCE [LARGE SCALE GENOMIC DNA]</scope>
    <source>
        <strain evidence="2 3">Ug99</strain>
    </source>
</reference>
<feature type="region of interest" description="Disordered" evidence="1">
    <location>
        <begin position="33"/>
        <end position="55"/>
    </location>
</feature>
<dbReference type="AlphaFoldDB" id="A0A5B0P520"/>
<accession>A0A5B0P520</accession>
<dbReference type="EMBL" id="VDEP01000371">
    <property type="protein sequence ID" value="KAA1095804.1"/>
    <property type="molecule type" value="Genomic_DNA"/>
</dbReference>
<comment type="caution">
    <text evidence="2">The sequence shown here is derived from an EMBL/GenBank/DDBJ whole genome shotgun (WGS) entry which is preliminary data.</text>
</comment>
<gene>
    <name evidence="2" type="ORF">PGTUg99_031732</name>
</gene>
<protein>
    <submittedName>
        <fullName evidence="2">Uncharacterized protein</fullName>
    </submittedName>
</protein>
<evidence type="ECO:0000256" key="1">
    <source>
        <dbReference type="SAM" id="MobiDB-lite"/>
    </source>
</evidence>
<organism evidence="2 3">
    <name type="scientific">Puccinia graminis f. sp. tritici</name>
    <dbReference type="NCBI Taxonomy" id="56615"/>
    <lineage>
        <taxon>Eukaryota</taxon>
        <taxon>Fungi</taxon>
        <taxon>Dikarya</taxon>
        <taxon>Basidiomycota</taxon>
        <taxon>Pucciniomycotina</taxon>
        <taxon>Pucciniomycetes</taxon>
        <taxon>Pucciniales</taxon>
        <taxon>Pucciniaceae</taxon>
        <taxon>Puccinia</taxon>
    </lineage>
</organism>
<dbReference type="Proteomes" id="UP000325313">
    <property type="component" value="Unassembled WGS sequence"/>
</dbReference>
<evidence type="ECO:0000313" key="3">
    <source>
        <dbReference type="Proteomes" id="UP000325313"/>
    </source>
</evidence>
<name>A0A5B0P520_PUCGR</name>